<sequence length="464" mass="50166">MDLSRILAANIDGRTQNTRYRQSQFQKLQSTLVAHIADIQDAILSDSGHTRAEVRAEIVLALQELRAHYSGLSLEKDLQVEYRIARGKDNPDGTRGVGIVYIVPSPHTIFYSAMSALSAALAAGNCIVLELPQTTGMLPALLRNILPEALDQDTFAITSQKPDASFLAKALVVVQTGGSYPGLVSPSDLRVVAIVDRTGDVAQAAQEMVAARFALGGRSPYSPDVVFVHEFAMKPFVEAVITHASKYLAGENGAARSLTRRSSRSILMEAVKKDRSARVLVSGSNWGVVEVQDRQSPLLKKKIGEKILLVHPVTSLDDAIDTNTETLAATYAFAAPSSAKYLTQFIDAHISWVNHAPSHMLIGPALPRNTPPTQTRYTKSQFEVPRPQLITPVSSSVDTILGGTSKADQLWRDAIAPLPSTKQRPGFKIGFFEQGIITGGLITLGSLVATVSTVGYYVWILVRG</sequence>
<dbReference type="Proteomes" id="UP001147695">
    <property type="component" value="Unassembled WGS sequence"/>
</dbReference>
<keyword evidence="1" id="KW-0812">Transmembrane</keyword>
<dbReference type="PANTHER" id="PTHR43111:SF1">
    <property type="entry name" value="ALDEHYDE DEHYDROGENASE B-RELATED"/>
    <property type="match status" value="1"/>
</dbReference>
<reference evidence="3" key="1">
    <citation type="submission" date="2022-12" db="EMBL/GenBank/DDBJ databases">
        <authorList>
            <person name="Petersen C."/>
        </authorList>
    </citation>
    <scope>NUCLEOTIDE SEQUENCE</scope>
    <source>
        <strain evidence="3">IBT 35673</strain>
    </source>
</reference>
<dbReference type="GO" id="GO:0016620">
    <property type="term" value="F:oxidoreductase activity, acting on the aldehyde or oxo group of donors, NAD or NADP as acceptor"/>
    <property type="evidence" value="ECO:0007669"/>
    <property type="project" value="InterPro"/>
</dbReference>
<evidence type="ECO:0000313" key="3">
    <source>
        <dbReference type="EMBL" id="KAJ5353341.1"/>
    </source>
</evidence>
<keyword evidence="1" id="KW-0472">Membrane</keyword>
<reference evidence="3" key="2">
    <citation type="journal article" date="2023" name="IMA Fungus">
        <title>Comparative genomic study of the Penicillium genus elucidates a diverse pangenome and 15 lateral gene transfer events.</title>
        <authorList>
            <person name="Petersen C."/>
            <person name="Sorensen T."/>
            <person name="Nielsen M.R."/>
            <person name="Sondergaard T.E."/>
            <person name="Sorensen J.L."/>
            <person name="Fitzpatrick D.A."/>
            <person name="Frisvad J.C."/>
            <person name="Nielsen K.L."/>
        </authorList>
    </citation>
    <scope>NUCLEOTIDE SEQUENCE</scope>
    <source>
        <strain evidence="3">IBT 35673</strain>
    </source>
</reference>
<dbReference type="Gene3D" id="3.40.605.10">
    <property type="entry name" value="Aldehyde Dehydrogenase, Chain A, domain 1"/>
    <property type="match status" value="1"/>
</dbReference>
<dbReference type="AlphaFoldDB" id="A0A9W9R436"/>
<accession>A0A9W9R436</accession>
<dbReference type="InterPro" id="IPR016163">
    <property type="entry name" value="Ald_DH_C"/>
</dbReference>
<keyword evidence="1" id="KW-1133">Transmembrane helix</keyword>
<dbReference type="PANTHER" id="PTHR43111">
    <property type="entry name" value="ALDEHYDE DEHYDROGENASE B-RELATED"/>
    <property type="match status" value="1"/>
</dbReference>
<dbReference type="InterPro" id="IPR016161">
    <property type="entry name" value="Ald_DH/histidinol_DH"/>
</dbReference>
<comment type="caution">
    <text evidence="3">The sequence shown here is derived from an EMBL/GenBank/DDBJ whole genome shotgun (WGS) entry which is preliminary data.</text>
</comment>
<dbReference type="Pfam" id="PF00171">
    <property type="entry name" value="Aldedh"/>
    <property type="match status" value="1"/>
</dbReference>
<evidence type="ECO:0000256" key="1">
    <source>
        <dbReference type="SAM" id="Phobius"/>
    </source>
</evidence>
<evidence type="ECO:0000259" key="2">
    <source>
        <dbReference type="Pfam" id="PF00171"/>
    </source>
</evidence>
<gene>
    <name evidence="3" type="ORF">N7452_002315</name>
</gene>
<name>A0A9W9R436_PENBR</name>
<feature type="transmembrane region" description="Helical" evidence="1">
    <location>
        <begin position="436"/>
        <end position="462"/>
    </location>
</feature>
<dbReference type="Gene3D" id="3.40.309.10">
    <property type="entry name" value="Aldehyde Dehydrogenase, Chain A, domain 2"/>
    <property type="match status" value="1"/>
</dbReference>
<dbReference type="SUPFAM" id="SSF53720">
    <property type="entry name" value="ALDH-like"/>
    <property type="match status" value="1"/>
</dbReference>
<feature type="domain" description="Aldehyde dehydrogenase" evidence="2">
    <location>
        <begin position="17"/>
        <end position="149"/>
    </location>
</feature>
<proteinExistence type="predicted"/>
<dbReference type="InterPro" id="IPR015590">
    <property type="entry name" value="Aldehyde_DH_dom"/>
</dbReference>
<dbReference type="InterPro" id="IPR016162">
    <property type="entry name" value="Ald_DH_N"/>
</dbReference>
<protein>
    <recommendedName>
        <fullName evidence="2">Aldehyde dehydrogenase domain-containing protein</fullName>
    </recommendedName>
</protein>
<dbReference type="EMBL" id="JAPZBQ010000001">
    <property type="protein sequence ID" value="KAJ5353341.1"/>
    <property type="molecule type" value="Genomic_DNA"/>
</dbReference>
<organism evidence="3 4">
    <name type="scientific">Penicillium brevicompactum</name>
    <dbReference type="NCBI Taxonomy" id="5074"/>
    <lineage>
        <taxon>Eukaryota</taxon>
        <taxon>Fungi</taxon>
        <taxon>Dikarya</taxon>
        <taxon>Ascomycota</taxon>
        <taxon>Pezizomycotina</taxon>
        <taxon>Eurotiomycetes</taxon>
        <taxon>Eurotiomycetidae</taxon>
        <taxon>Eurotiales</taxon>
        <taxon>Aspergillaceae</taxon>
        <taxon>Penicillium</taxon>
    </lineage>
</organism>
<evidence type="ECO:0000313" key="4">
    <source>
        <dbReference type="Proteomes" id="UP001147695"/>
    </source>
</evidence>